<feature type="domain" description="Phosphatidic acid phosphatase type 2/haloperoxidase" evidence="7">
    <location>
        <begin position="176"/>
        <end position="329"/>
    </location>
</feature>
<name>A0A316V6P1_9BASI</name>
<dbReference type="GeneID" id="37021910"/>
<dbReference type="InParanoid" id="A0A316V6P1"/>
<dbReference type="InterPro" id="IPR052185">
    <property type="entry name" value="IPC_Synthase-Related"/>
</dbReference>
<feature type="transmembrane region" description="Helical" evidence="6">
    <location>
        <begin position="52"/>
        <end position="69"/>
    </location>
</feature>
<dbReference type="GO" id="GO:0070916">
    <property type="term" value="C:inositol phosphoceramide synthase complex"/>
    <property type="evidence" value="ECO:0007669"/>
    <property type="project" value="TreeGrafter"/>
</dbReference>
<evidence type="ECO:0000256" key="2">
    <source>
        <dbReference type="ARBA" id="ARBA00022692"/>
    </source>
</evidence>
<evidence type="ECO:0000256" key="1">
    <source>
        <dbReference type="ARBA" id="ARBA00004141"/>
    </source>
</evidence>
<dbReference type="SMART" id="SM00014">
    <property type="entry name" value="acidPPc"/>
    <property type="match status" value="1"/>
</dbReference>
<sequence>MNIRQTLKKGPTGYRYLIARILGAATRLETSTSIQLTLTRLRQWQPTGGEKVKYTFMLVMALISLYVMKVPGFPLKLGLPAIFSLLVLLPITSQFFLPASPILLWLLIFYSSQFVPASSRPHIWVSVLPTLETVWYGASIADILTRIGHPALDILAWIPPFFVAAFLFVFAPPGTTKFYGAAFGFMNVTGVLIQFWLPCAPPWYELREGLTPANYDMKGSPAGLARIDQIFHGHGYTVGFTNAPVPFGAFPSLHSGNATMSALFCSYFFPLALELPLLFSSKRIRFDARILYWIYAFWLYWCTMYLMHHFLVDLVGGACLATGFFYYYLPDEIRTIMEQGYAYRPSQPAPTSAAPPSDYPREAFGTRSSTTTKKDGSVLFALGQDEEDDDLEESQQTSLQASNGEEMKRSNSANSKR</sequence>
<evidence type="ECO:0000313" key="9">
    <source>
        <dbReference type="Proteomes" id="UP000245771"/>
    </source>
</evidence>
<dbReference type="Gene3D" id="1.20.144.10">
    <property type="entry name" value="Phosphatidic acid phosphatase type 2/haloperoxidase"/>
    <property type="match status" value="1"/>
</dbReference>
<evidence type="ECO:0000313" key="8">
    <source>
        <dbReference type="EMBL" id="PWN33257.1"/>
    </source>
</evidence>
<dbReference type="GO" id="GO:0016020">
    <property type="term" value="C:membrane"/>
    <property type="evidence" value="ECO:0007669"/>
    <property type="project" value="UniProtKB-SubCell"/>
</dbReference>
<evidence type="ECO:0000256" key="3">
    <source>
        <dbReference type="ARBA" id="ARBA00022989"/>
    </source>
</evidence>
<dbReference type="GO" id="GO:0030148">
    <property type="term" value="P:sphingolipid biosynthetic process"/>
    <property type="evidence" value="ECO:0007669"/>
    <property type="project" value="TreeGrafter"/>
</dbReference>
<dbReference type="STRING" id="1280837.A0A316V6P1"/>
<dbReference type="PANTHER" id="PTHR31310">
    <property type="match status" value="1"/>
</dbReference>
<evidence type="ECO:0000256" key="4">
    <source>
        <dbReference type="ARBA" id="ARBA00023136"/>
    </source>
</evidence>
<dbReference type="InterPro" id="IPR026841">
    <property type="entry name" value="Aur1/Ipt1"/>
</dbReference>
<feature type="transmembrane region" description="Helical" evidence="6">
    <location>
        <begin position="290"/>
        <end position="308"/>
    </location>
</feature>
<feature type="transmembrane region" description="Helical" evidence="6">
    <location>
        <begin position="258"/>
        <end position="278"/>
    </location>
</feature>
<feature type="region of interest" description="Disordered" evidence="5">
    <location>
        <begin position="347"/>
        <end position="417"/>
    </location>
</feature>
<feature type="transmembrane region" description="Helical" evidence="6">
    <location>
        <begin position="154"/>
        <end position="171"/>
    </location>
</feature>
<gene>
    <name evidence="8" type="ORF">FA14DRAFT_168105</name>
</gene>
<accession>A0A316V6P1</accession>
<keyword evidence="2 6" id="KW-0812">Transmembrane</keyword>
<dbReference type="OrthoDB" id="5784at2759"/>
<evidence type="ECO:0000256" key="6">
    <source>
        <dbReference type="SAM" id="Phobius"/>
    </source>
</evidence>
<dbReference type="Pfam" id="PF14378">
    <property type="entry name" value="PAP2_3"/>
    <property type="match status" value="1"/>
</dbReference>
<feature type="compositionally biased region" description="Acidic residues" evidence="5">
    <location>
        <begin position="384"/>
        <end position="393"/>
    </location>
</feature>
<dbReference type="PANTHER" id="PTHR31310:SF11">
    <property type="entry name" value="INOSITOL PHOSPHORYLCERAMIDE SYNTHASE CATALYTIC SUBUNIT AUR1"/>
    <property type="match status" value="1"/>
</dbReference>
<organism evidence="8 9">
    <name type="scientific">Meira miltonrushii</name>
    <dbReference type="NCBI Taxonomy" id="1280837"/>
    <lineage>
        <taxon>Eukaryota</taxon>
        <taxon>Fungi</taxon>
        <taxon>Dikarya</taxon>
        <taxon>Basidiomycota</taxon>
        <taxon>Ustilaginomycotina</taxon>
        <taxon>Exobasidiomycetes</taxon>
        <taxon>Exobasidiales</taxon>
        <taxon>Brachybasidiaceae</taxon>
        <taxon>Meira</taxon>
    </lineage>
</organism>
<keyword evidence="3 6" id="KW-1133">Transmembrane helix</keyword>
<reference evidence="8 9" key="1">
    <citation type="journal article" date="2018" name="Mol. Biol. Evol.">
        <title>Broad Genomic Sampling Reveals a Smut Pathogenic Ancestry of the Fungal Clade Ustilaginomycotina.</title>
        <authorList>
            <person name="Kijpornyongpan T."/>
            <person name="Mondo S.J."/>
            <person name="Barry K."/>
            <person name="Sandor L."/>
            <person name="Lee J."/>
            <person name="Lipzen A."/>
            <person name="Pangilinan J."/>
            <person name="LaButti K."/>
            <person name="Hainaut M."/>
            <person name="Henrissat B."/>
            <person name="Grigoriev I.V."/>
            <person name="Spatafora J.W."/>
            <person name="Aime M.C."/>
        </authorList>
    </citation>
    <scope>NUCLEOTIDE SEQUENCE [LARGE SCALE GENOMIC DNA]</scope>
    <source>
        <strain evidence="8 9">MCA 3882</strain>
    </source>
</reference>
<feature type="transmembrane region" description="Helical" evidence="6">
    <location>
        <begin position="81"/>
        <end position="110"/>
    </location>
</feature>
<feature type="transmembrane region" description="Helical" evidence="6">
    <location>
        <begin position="314"/>
        <end position="329"/>
    </location>
</feature>
<protein>
    <submittedName>
        <fullName evidence="8">PAP2-domain-containing protein</fullName>
    </submittedName>
</protein>
<keyword evidence="9" id="KW-1185">Reference proteome</keyword>
<dbReference type="GO" id="GO:0006676">
    <property type="term" value="P:mannosyl diphosphorylinositol ceramide metabolic process"/>
    <property type="evidence" value="ECO:0007669"/>
    <property type="project" value="TreeGrafter"/>
</dbReference>
<comment type="subcellular location">
    <subcellularLocation>
        <location evidence="1">Membrane</location>
        <topology evidence="1">Multi-pass membrane protein</topology>
    </subcellularLocation>
</comment>
<dbReference type="RefSeq" id="XP_025353559.1">
    <property type="nucleotide sequence ID" value="XM_025500129.1"/>
</dbReference>
<feature type="transmembrane region" description="Helical" evidence="6">
    <location>
        <begin position="122"/>
        <end position="148"/>
    </location>
</feature>
<evidence type="ECO:0000259" key="7">
    <source>
        <dbReference type="SMART" id="SM00014"/>
    </source>
</evidence>
<feature type="compositionally biased region" description="Polar residues" evidence="5">
    <location>
        <begin position="394"/>
        <end position="403"/>
    </location>
</feature>
<keyword evidence="4 6" id="KW-0472">Membrane</keyword>
<dbReference type="Proteomes" id="UP000245771">
    <property type="component" value="Unassembled WGS sequence"/>
</dbReference>
<evidence type="ECO:0000256" key="5">
    <source>
        <dbReference type="SAM" id="MobiDB-lite"/>
    </source>
</evidence>
<dbReference type="FunCoup" id="A0A316V6P1">
    <property type="interactions" value="69"/>
</dbReference>
<dbReference type="AlphaFoldDB" id="A0A316V6P1"/>
<dbReference type="CDD" id="cd03386">
    <property type="entry name" value="PAP2_Aur1_like"/>
    <property type="match status" value="1"/>
</dbReference>
<dbReference type="EMBL" id="KZ819604">
    <property type="protein sequence ID" value="PWN33257.1"/>
    <property type="molecule type" value="Genomic_DNA"/>
</dbReference>
<feature type="compositionally biased region" description="Low complexity" evidence="5">
    <location>
        <begin position="347"/>
        <end position="356"/>
    </location>
</feature>
<proteinExistence type="predicted"/>
<feature type="transmembrane region" description="Helical" evidence="6">
    <location>
        <begin position="178"/>
        <end position="197"/>
    </location>
</feature>
<dbReference type="InterPro" id="IPR000326">
    <property type="entry name" value="PAP2/HPO"/>
</dbReference>